<keyword evidence="8" id="KW-1185">Reference proteome</keyword>
<evidence type="ECO:0000256" key="4">
    <source>
        <dbReference type="HAMAP-Rule" id="MF_01401"/>
    </source>
</evidence>
<feature type="active site" evidence="4">
    <location>
        <position position="56"/>
    </location>
</feature>
<dbReference type="OrthoDB" id="4174719at2"/>
<evidence type="ECO:0000256" key="2">
    <source>
        <dbReference type="ARBA" id="ARBA00047806"/>
    </source>
</evidence>
<evidence type="ECO:0000256" key="1">
    <source>
        <dbReference type="ARBA" id="ARBA00023002"/>
    </source>
</evidence>
<evidence type="ECO:0000259" key="6">
    <source>
        <dbReference type="Pfam" id="PF01625"/>
    </source>
</evidence>
<accession>A0A2S9J6Z1</accession>
<keyword evidence="5" id="KW-0732">Signal</keyword>
<dbReference type="Proteomes" id="UP000239711">
    <property type="component" value="Unassembled WGS sequence"/>
</dbReference>
<dbReference type="AlphaFoldDB" id="A0A2S9J6Z1"/>
<dbReference type="GO" id="GO:0033744">
    <property type="term" value="F:L-methionine:thioredoxin-disulfide S-oxidoreductase activity"/>
    <property type="evidence" value="ECO:0007669"/>
    <property type="project" value="RHEA"/>
</dbReference>
<comment type="catalytic activity">
    <reaction evidence="2 4">
        <text>L-methionyl-[protein] + [thioredoxin]-disulfide + H2O = L-methionyl-(S)-S-oxide-[protein] + [thioredoxin]-dithiol</text>
        <dbReference type="Rhea" id="RHEA:14217"/>
        <dbReference type="Rhea" id="RHEA-COMP:10698"/>
        <dbReference type="Rhea" id="RHEA-COMP:10700"/>
        <dbReference type="Rhea" id="RHEA-COMP:12313"/>
        <dbReference type="Rhea" id="RHEA-COMP:12315"/>
        <dbReference type="ChEBI" id="CHEBI:15377"/>
        <dbReference type="ChEBI" id="CHEBI:16044"/>
        <dbReference type="ChEBI" id="CHEBI:29950"/>
        <dbReference type="ChEBI" id="CHEBI:44120"/>
        <dbReference type="ChEBI" id="CHEBI:50058"/>
        <dbReference type="EC" id="1.8.4.11"/>
    </reaction>
</comment>
<dbReference type="EMBL" id="PVBQ01000003">
    <property type="protein sequence ID" value="PRD48563.1"/>
    <property type="molecule type" value="Genomic_DNA"/>
</dbReference>
<evidence type="ECO:0000313" key="8">
    <source>
        <dbReference type="Proteomes" id="UP000239711"/>
    </source>
</evidence>
<dbReference type="RefSeq" id="WP_105715883.1">
    <property type="nucleotide sequence ID" value="NZ_PVBQ01000003.1"/>
</dbReference>
<protein>
    <recommendedName>
        <fullName evidence="4">Peptide methionine sulfoxide reductase MsrA</fullName>
        <shortName evidence="4">Protein-methionine-S-oxide reductase</shortName>
        <ecNumber evidence="4">1.8.4.11</ecNumber>
    </recommendedName>
    <alternativeName>
        <fullName evidence="4">Peptide-methionine (S)-S-oxide reductase</fullName>
        <shortName evidence="4">Peptide Met(O) reductase</shortName>
    </alternativeName>
</protein>
<dbReference type="GO" id="GO:0008113">
    <property type="term" value="F:peptide-methionine (S)-S-oxide reductase activity"/>
    <property type="evidence" value="ECO:0007669"/>
    <property type="project" value="UniProtKB-UniRule"/>
</dbReference>
<organism evidence="7 8">
    <name type="scientific">Sphingobacterium haloxyli</name>
    <dbReference type="NCBI Taxonomy" id="2100533"/>
    <lineage>
        <taxon>Bacteria</taxon>
        <taxon>Pseudomonadati</taxon>
        <taxon>Bacteroidota</taxon>
        <taxon>Sphingobacteriia</taxon>
        <taxon>Sphingobacteriales</taxon>
        <taxon>Sphingobacteriaceae</taxon>
        <taxon>Sphingobacterium</taxon>
    </lineage>
</organism>
<evidence type="ECO:0000256" key="5">
    <source>
        <dbReference type="SAM" id="SignalP"/>
    </source>
</evidence>
<dbReference type="Gene3D" id="3.30.1060.10">
    <property type="entry name" value="Peptide methionine sulphoxide reductase MsrA"/>
    <property type="match status" value="1"/>
</dbReference>
<dbReference type="SUPFAM" id="SSF55068">
    <property type="entry name" value="Peptide methionine sulfoxide reductase"/>
    <property type="match status" value="1"/>
</dbReference>
<comment type="similarity">
    <text evidence="4">Belongs to the MsrA Met sulfoxide reductase family.</text>
</comment>
<feature type="domain" description="Peptide methionine sulphoxide reductase MsrA" evidence="6">
    <location>
        <begin position="49"/>
        <end position="202"/>
    </location>
</feature>
<reference evidence="7 8" key="1">
    <citation type="submission" date="2018-02" db="EMBL/GenBank/DDBJ databases">
        <title>The draft genome of Sphingobacterium sp. 5JN-11.</title>
        <authorList>
            <person name="Liu L."/>
            <person name="Li L."/>
            <person name="Liang L."/>
            <person name="Zhang X."/>
            <person name="Wang T."/>
        </authorList>
    </citation>
    <scope>NUCLEOTIDE SEQUENCE [LARGE SCALE GENOMIC DNA]</scope>
    <source>
        <strain evidence="7 8">5JN-11</strain>
    </source>
</reference>
<comment type="catalytic activity">
    <reaction evidence="3 4">
        <text>[thioredoxin]-disulfide + L-methionine + H2O = L-methionine (S)-S-oxide + [thioredoxin]-dithiol</text>
        <dbReference type="Rhea" id="RHEA:19993"/>
        <dbReference type="Rhea" id="RHEA-COMP:10698"/>
        <dbReference type="Rhea" id="RHEA-COMP:10700"/>
        <dbReference type="ChEBI" id="CHEBI:15377"/>
        <dbReference type="ChEBI" id="CHEBI:29950"/>
        <dbReference type="ChEBI" id="CHEBI:50058"/>
        <dbReference type="ChEBI" id="CHEBI:57844"/>
        <dbReference type="ChEBI" id="CHEBI:58772"/>
        <dbReference type="EC" id="1.8.4.11"/>
    </reaction>
</comment>
<comment type="caution">
    <text evidence="7">The sequence shown here is derived from an EMBL/GenBank/DDBJ whole genome shotgun (WGS) entry which is preliminary data.</text>
</comment>
<feature type="signal peptide" evidence="5">
    <location>
        <begin position="1"/>
        <end position="26"/>
    </location>
</feature>
<keyword evidence="1 4" id="KW-0560">Oxidoreductase</keyword>
<dbReference type="InterPro" id="IPR036509">
    <property type="entry name" value="Met_Sox_Rdtase_MsrA_sf"/>
</dbReference>
<gene>
    <name evidence="4 7" type="primary">msrA</name>
    <name evidence="7" type="ORF">C5745_05015</name>
</gene>
<dbReference type="NCBIfam" id="TIGR00401">
    <property type="entry name" value="msrA"/>
    <property type="match status" value="1"/>
</dbReference>
<proteinExistence type="inferred from homology"/>
<evidence type="ECO:0000313" key="7">
    <source>
        <dbReference type="EMBL" id="PRD48563.1"/>
    </source>
</evidence>
<dbReference type="PANTHER" id="PTHR43774:SF1">
    <property type="entry name" value="PEPTIDE METHIONINE SULFOXIDE REDUCTASE MSRA 2"/>
    <property type="match status" value="1"/>
</dbReference>
<sequence length="223" mass="25415">MKSQQIIPYSSRILFFLLFTLSISCAQTKSNSDSSTMDRSAATDLTTDTATFAAGCFWCVEEQFKQLEGVSAVISGYTGGHVRNPSYKQVTTGRTGHAEACNIIYDPAQISYDELLAAFFVAHDPTQLNRQGADVGTQYRSAIFFHNEHQKKLADYYIKQLNDEGAYEKKIVTEISPYSKFYIAEDYHQDYYTNNMDEAYCQMVIKPKLEKFRKVFKGKLKQQ</sequence>
<dbReference type="HAMAP" id="MF_01401">
    <property type="entry name" value="MsrA"/>
    <property type="match status" value="1"/>
</dbReference>
<feature type="chain" id="PRO_5015487086" description="Peptide methionine sulfoxide reductase MsrA" evidence="5">
    <location>
        <begin position="27"/>
        <end position="223"/>
    </location>
</feature>
<comment type="function">
    <text evidence="4">Has an important function as a repair enzyme for proteins that have been inactivated by oxidation. Catalyzes the reversible oxidation-reduction of methionine sulfoxide in proteins to methionine.</text>
</comment>
<dbReference type="EC" id="1.8.4.11" evidence="4"/>
<dbReference type="PROSITE" id="PS51257">
    <property type="entry name" value="PROKAR_LIPOPROTEIN"/>
    <property type="match status" value="1"/>
</dbReference>
<dbReference type="Pfam" id="PF01625">
    <property type="entry name" value="PMSR"/>
    <property type="match status" value="1"/>
</dbReference>
<dbReference type="PANTHER" id="PTHR43774">
    <property type="entry name" value="PEPTIDE METHIONINE SULFOXIDE REDUCTASE"/>
    <property type="match status" value="1"/>
</dbReference>
<evidence type="ECO:0000256" key="3">
    <source>
        <dbReference type="ARBA" id="ARBA00048782"/>
    </source>
</evidence>
<name>A0A2S9J6Z1_9SPHI</name>
<dbReference type="InterPro" id="IPR002569">
    <property type="entry name" value="Met_Sox_Rdtase_MsrA_dom"/>
</dbReference>